<evidence type="ECO:0000313" key="8">
    <source>
        <dbReference type="Proteomes" id="UP000823775"/>
    </source>
</evidence>
<evidence type="ECO:0000313" key="7">
    <source>
        <dbReference type="EMBL" id="MCD9645854.1"/>
    </source>
</evidence>
<keyword evidence="2" id="KW-0433">Leucine-rich repeat</keyword>
<dbReference type="Pfam" id="PF23559">
    <property type="entry name" value="WHD_DRP"/>
    <property type="match status" value="1"/>
</dbReference>
<name>A0ABS8VG68_DATST</name>
<dbReference type="SUPFAM" id="SSF52058">
    <property type="entry name" value="L domain-like"/>
    <property type="match status" value="1"/>
</dbReference>
<comment type="caution">
    <text evidence="7">The sequence shown here is derived from an EMBL/GenBank/DDBJ whole genome shotgun (WGS) entry which is preliminary data.</text>
</comment>
<proteinExistence type="inferred from homology"/>
<dbReference type="Gene3D" id="1.10.8.430">
    <property type="entry name" value="Helical domain of apoptotic protease-activating factors"/>
    <property type="match status" value="1"/>
</dbReference>
<dbReference type="EMBL" id="JACEIK010004570">
    <property type="protein sequence ID" value="MCD9645854.1"/>
    <property type="molecule type" value="Genomic_DNA"/>
</dbReference>
<dbReference type="InterPro" id="IPR027417">
    <property type="entry name" value="P-loop_NTPase"/>
</dbReference>
<dbReference type="SUPFAM" id="SSF52540">
    <property type="entry name" value="P-loop containing nucleoside triphosphate hydrolases"/>
    <property type="match status" value="1"/>
</dbReference>
<dbReference type="Proteomes" id="UP000823775">
    <property type="component" value="Unassembled WGS sequence"/>
</dbReference>
<dbReference type="InterPro" id="IPR036388">
    <property type="entry name" value="WH-like_DNA-bd_sf"/>
</dbReference>
<organism evidence="7 8">
    <name type="scientific">Datura stramonium</name>
    <name type="common">Jimsonweed</name>
    <name type="synonym">Common thornapple</name>
    <dbReference type="NCBI Taxonomy" id="4076"/>
    <lineage>
        <taxon>Eukaryota</taxon>
        <taxon>Viridiplantae</taxon>
        <taxon>Streptophyta</taxon>
        <taxon>Embryophyta</taxon>
        <taxon>Tracheophyta</taxon>
        <taxon>Spermatophyta</taxon>
        <taxon>Magnoliopsida</taxon>
        <taxon>eudicotyledons</taxon>
        <taxon>Gunneridae</taxon>
        <taxon>Pentapetalae</taxon>
        <taxon>asterids</taxon>
        <taxon>lamiids</taxon>
        <taxon>Solanales</taxon>
        <taxon>Solanaceae</taxon>
        <taxon>Solanoideae</taxon>
        <taxon>Datureae</taxon>
        <taxon>Datura</taxon>
    </lineage>
</organism>
<dbReference type="PANTHER" id="PTHR23155:SF1228">
    <property type="entry name" value="NB-ARC DOMAIN CONTAINING PROTEIN, EXPRESSED"/>
    <property type="match status" value="1"/>
</dbReference>
<evidence type="ECO:0000256" key="3">
    <source>
        <dbReference type="ARBA" id="ARBA00022741"/>
    </source>
</evidence>
<comment type="similarity">
    <text evidence="1">Belongs to the disease resistance NB-LRR family.</text>
</comment>
<evidence type="ECO:0000259" key="6">
    <source>
        <dbReference type="Pfam" id="PF23559"/>
    </source>
</evidence>
<accession>A0ABS8VG68</accession>
<feature type="domain" description="Disease resistance protein winged helix" evidence="6">
    <location>
        <begin position="112"/>
        <end position="181"/>
    </location>
</feature>
<reference evidence="7 8" key="1">
    <citation type="journal article" date="2021" name="BMC Genomics">
        <title>Datura genome reveals duplications of psychoactive alkaloid biosynthetic genes and high mutation rate following tissue culture.</title>
        <authorList>
            <person name="Rajewski A."/>
            <person name="Carter-House D."/>
            <person name="Stajich J."/>
            <person name="Litt A."/>
        </authorList>
    </citation>
    <scope>NUCLEOTIDE SEQUENCE [LARGE SCALE GENOMIC DNA]</scope>
    <source>
        <strain evidence="7">AR-01</strain>
    </source>
</reference>
<keyword evidence="5" id="KW-0067">ATP-binding</keyword>
<dbReference type="InterPro" id="IPR042197">
    <property type="entry name" value="Apaf_helical"/>
</dbReference>
<evidence type="ECO:0000256" key="2">
    <source>
        <dbReference type="ARBA" id="ARBA00022614"/>
    </source>
</evidence>
<keyword evidence="4" id="KW-0611">Plant defense</keyword>
<dbReference type="Gene3D" id="3.80.10.10">
    <property type="entry name" value="Ribonuclease Inhibitor"/>
    <property type="match status" value="1"/>
</dbReference>
<protein>
    <recommendedName>
        <fullName evidence="6">Disease resistance protein winged helix domain-containing protein</fullName>
    </recommendedName>
</protein>
<gene>
    <name evidence="7" type="ORF">HAX54_035164</name>
</gene>
<evidence type="ECO:0000256" key="4">
    <source>
        <dbReference type="ARBA" id="ARBA00022821"/>
    </source>
</evidence>
<evidence type="ECO:0000256" key="5">
    <source>
        <dbReference type="ARBA" id="ARBA00022840"/>
    </source>
</evidence>
<keyword evidence="3" id="KW-0547">Nucleotide-binding</keyword>
<keyword evidence="8" id="KW-1185">Reference proteome</keyword>
<evidence type="ECO:0000256" key="1">
    <source>
        <dbReference type="ARBA" id="ARBA00008894"/>
    </source>
</evidence>
<dbReference type="InterPro" id="IPR044974">
    <property type="entry name" value="Disease_R_plants"/>
</dbReference>
<dbReference type="Gene3D" id="1.10.10.10">
    <property type="entry name" value="Winged helix-like DNA-binding domain superfamily/Winged helix DNA-binding domain"/>
    <property type="match status" value="1"/>
</dbReference>
<dbReference type="InterPro" id="IPR032675">
    <property type="entry name" value="LRR_dom_sf"/>
</dbReference>
<sequence length="402" mass="47516">MHHTNPYSLRFLTPDESLKLLQKRVFQQERCPPGLYDASQAVAKRCKRFPLVIILVAGIIKRKKTEESWWHEVKNALFSYLGESEEYSLSTMQLNYDYLPEHLRPCLLYMGMFPEDARIHVSKLISLWIAEGFVQNIIESGRLEETAEDYLMDLISNNVVLVSKRKYNGKVKYCQVHDVLLHFCSEKSREEKFMQAVNRNFSHFPSPHWKESRVIFSSSDELSEFSPRGSKTRKPFRQHLRSLTITNIQEEFYRWNLFLLCSKLILLKSLDDLLRMCPNLQELEIEFQDYEYRSPMDVLLESLTQLQILSLSIYWTPYVPNLSLPSTLKKLVLRKFITESTISAIGGLPNLEYLELHIELREWFSQLRDITFHKLKFLELSYLDISRWDVSEESFPSLKHLL</sequence>
<dbReference type="PANTHER" id="PTHR23155">
    <property type="entry name" value="DISEASE RESISTANCE PROTEIN RP"/>
    <property type="match status" value="1"/>
</dbReference>
<dbReference type="InterPro" id="IPR058922">
    <property type="entry name" value="WHD_DRP"/>
</dbReference>